<protein>
    <submittedName>
        <fullName evidence="3">Polysaccharide deacetylase</fullName>
    </submittedName>
</protein>
<dbReference type="EMBL" id="CZCS02000239">
    <property type="protein sequence ID" value="VXD25422.1"/>
    <property type="molecule type" value="Genomic_DNA"/>
</dbReference>
<feature type="domain" description="NodB homology" evidence="2">
    <location>
        <begin position="126"/>
        <end position="304"/>
    </location>
</feature>
<sequence>MAQYSPILRQQKIALFALVAATTSFAMGVMLPVNLRVERSGKPSIPAVATKPQNEAPQVTEKAQTSENSPKVLSGSGLNFKGAIAQRVDYLETTLAQLKTQRFSYAIPQQFQGKTIKEVSIPGEQKVIALTFDDGPWPNSTQQILDILKENKIKATFFWVGAALKNHKNIAKTVVNEGHVVANHSWSHRYGKHSSEAAAKEIESTAQLIEELTGIESPIFRPPGGNLTNGLVDYVLGKNYVNVMWSADSQDWKSSSGKIIDQVLKDSKSGGIVLMHDGGGNRSETVKALPTIIKSLKEQGYTFVTLPELLEIADQKPVEQPQPTDSSQP</sequence>
<evidence type="ECO:0000313" key="4">
    <source>
        <dbReference type="Proteomes" id="UP000182190"/>
    </source>
</evidence>
<feature type="compositionally biased region" description="Polar residues" evidence="1">
    <location>
        <begin position="51"/>
        <end position="71"/>
    </location>
</feature>
<dbReference type="AlphaFoldDB" id="A0A7Z9BZ06"/>
<reference evidence="3" key="1">
    <citation type="submission" date="2019-10" db="EMBL/GenBank/DDBJ databases">
        <authorList>
            <consortium name="Genoscope - CEA"/>
            <person name="William W."/>
        </authorList>
    </citation>
    <scope>NUCLEOTIDE SEQUENCE [LARGE SCALE GENOMIC DNA]</scope>
    <source>
        <strain evidence="3">BBR_PRJEB10994</strain>
    </source>
</reference>
<dbReference type="PROSITE" id="PS51677">
    <property type="entry name" value="NODB"/>
    <property type="match status" value="1"/>
</dbReference>
<dbReference type="InterPro" id="IPR050248">
    <property type="entry name" value="Polysacc_deacetylase_ArnD"/>
</dbReference>
<feature type="region of interest" description="Disordered" evidence="1">
    <location>
        <begin position="44"/>
        <end position="71"/>
    </location>
</feature>
<keyword evidence="4" id="KW-1185">Reference proteome</keyword>
<name>A0A7Z9BZ06_9CYAN</name>
<organism evidence="3 4">
    <name type="scientific">Planktothrix paucivesiculata PCC 9631</name>
    <dbReference type="NCBI Taxonomy" id="671071"/>
    <lineage>
        <taxon>Bacteria</taxon>
        <taxon>Bacillati</taxon>
        <taxon>Cyanobacteriota</taxon>
        <taxon>Cyanophyceae</taxon>
        <taxon>Oscillatoriophycideae</taxon>
        <taxon>Oscillatoriales</taxon>
        <taxon>Microcoleaceae</taxon>
        <taxon>Planktothrix</taxon>
    </lineage>
</organism>
<dbReference type="RefSeq" id="WP_083622579.1">
    <property type="nucleotide sequence ID" value="NZ_LR735021.1"/>
</dbReference>
<evidence type="ECO:0000313" key="3">
    <source>
        <dbReference type="EMBL" id="VXD25422.1"/>
    </source>
</evidence>
<dbReference type="Proteomes" id="UP000182190">
    <property type="component" value="Unassembled WGS sequence"/>
</dbReference>
<proteinExistence type="predicted"/>
<dbReference type="GO" id="GO:0016810">
    <property type="term" value="F:hydrolase activity, acting on carbon-nitrogen (but not peptide) bonds"/>
    <property type="evidence" value="ECO:0007669"/>
    <property type="project" value="InterPro"/>
</dbReference>
<dbReference type="Gene3D" id="3.20.20.370">
    <property type="entry name" value="Glycoside hydrolase/deacetylase"/>
    <property type="match status" value="1"/>
</dbReference>
<dbReference type="SUPFAM" id="SSF88713">
    <property type="entry name" value="Glycoside hydrolase/deacetylase"/>
    <property type="match status" value="1"/>
</dbReference>
<dbReference type="OrthoDB" id="9806342at2"/>
<dbReference type="InterPro" id="IPR011330">
    <property type="entry name" value="Glyco_hydro/deAcase_b/a-brl"/>
</dbReference>
<gene>
    <name evidence="3" type="ORF">PL9631_940165</name>
</gene>
<dbReference type="InterPro" id="IPR002509">
    <property type="entry name" value="NODB_dom"/>
</dbReference>
<dbReference type="PANTHER" id="PTHR10587">
    <property type="entry name" value="GLYCOSYL TRANSFERASE-RELATED"/>
    <property type="match status" value="1"/>
</dbReference>
<comment type="caution">
    <text evidence="3">The sequence shown here is derived from an EMBL/GenBank/DDBJ whole genome shotgun (WGS) entry which is preliminary data.</text>
</comment>
<dbReference type="Pfam" id="PF01522">
    <property type="entry name" value="Polysacc_deac_1"/>
    <property type="match status" value="1"/>
</dbReference>
<evidence type="ECO:0000259" key="2">
    <source>
        <dbReference type="PROSITE" id="PS51677"/>
    </source>
</evidence>
<evidence type="ECO:0000256" key="1">
    <source>
        <dbReference type="SAM" id="MobiDB-lite"/>
    </source>
</evidence>
<accession>A0A7Z9BZ06</accession>
<dbReference type="CDD" id="cd10917">
    <property type="entry name" value="CE4_NodB_like_6s_7s"/>
    <property type="match status" value="1"/>
</dbReference>
<dbReference type="GO" id="GO:0005975">
    <property type="term" value="P:carbohydrate metabolic process"/>
    <property type="evidence" value="ECO:0007669"/>
    <property type="project" value="InterPro"/>
</dbReference>